<comment type="similarity">
    <text evidence="7">Belongs to the binding-protein-dependent transport system permease family.</text>
</comment>
<dbReference type="GO" id="GO:0005886">
    <property type="term" value="C:plasma membrane"/>
    <property type="evidence" value="ECO:0007669"/>
    <property type="project" value="UniProtKB-SubCell"/>
</dbReference>
<dbReference type="Pfam" id="PF00528">
    <property type="entry name" value="BPD_transp_1"/>
    <property type="match status" value="1"/>
</dbReference>
<dbReference type="Pfam" id="PF19300">
    <property type="entry name" value="BPD_transp_1_N"/>
    <property type="match status" value="1"/>
</dbReference>
<evidence type="ECO:0000256" key="5">
    <source>
        <dbReference type="ARBA" id="ARBA00022989"/>
    </source>
</evidence>
<keyword evidence="6 7" id="KW-0472">Membrane</keyword>
<dbReference type="GO" id="GO:0055085">
    <property type="term" value="P:transmembrane transport"/>
    <property type="evidence" value="ECO:0007669"/>
    <property type="project" value="InterPro"/>
</dbReference>
<dbReference type="InterPro" id="IPR000515">
    <property type="entry name" value="MetI-like"/>
</dbReference>
<evidence type="ECO:0000256" key="3">
    <source>
        <dbReference type="ARBA" id="ARBA00022475"/>
    </source>
</evidence>
<dbReference type="EMBL" id="FUKW01000157">
    <property type="protein sequence ID" value="SJN45026.1"/>
    <property type="molecule type" value="Genomic_DNA"/>
</dbReference>
<feature type="transmembrane region" description="Helical" evidence="7">
    <location>
        <begin position="449"/>
        <end position="471"/>
    </location>
</feature>
<dbReference type="InterPro" id="IPR045621">
    <property type="entry name" value="BPD_transp_1_N"/>
</dbReference>
<feature type="transmembrane region" description="Helical" evidence="7">
    <location>
        <begin position="342"/>
        <end position="361"/>
    </location>
</feature>
<dbReference type="PROSITE" id="PS50928">
    <property type="entry name" value="ABC_TM1"/>
    <property type="match status" value="1"/>
</dbReference>
<keyword evidence="2 7" id="KW-0813">Transport</keyword>
<dbReference type="Proteomes" id="UP000195611">
    <property type="component" value="Unassembled WGS sequence"/>
</dbReference>
<evidence type="ECO:0000256" key="6">
    <source>
        <dbReference type="ARBA" id="ARBA00023136"/>
    </source>
</evidence>
<dbReference type="PANTHER" id="PTHR30465:SF0">
    <property type="entry name" value="OLIGOPEPTIDE TRANSPORT SYSTEM PERMEASE PROTEIN APPB"/>
    <property type="match status" value="1"/>
</dbReference>
<keyword evidence="5 7" id="KW-1133">Transmembrane helix</keyword>
<evidence type="ECO:0000313" key="9">
    <source>
        <dbReference type="EMBL" id="SJN45026.1"/>
    </source>
</evidence>
<gene>
    <name evidence="9" type="ORF">FM115_10895</name>
</gene>
<protein>
    <submittedName>
        <fullName evidence="9">Dipeptide transport system permease protein DppB (TC 3.A.1.5.2)</fullName>
    </submittedName>
</protein>
<organism evidence="9 10">
    <name type="scientific">Marinilactibacillus psychrotolerans 42ea</name>
    <dbReference type="NCBI Taxonomy" id="1255609"/>
    <lineage>
        <taxon>Bacteria</taxon>
        <taxon>Bacillati</taxon>
        <taxon>Bacillota</taxon>
        <taxon>Bacilli</taxon>
        <taxon>Lactobacillales</taxon>
        <taxon>Carnobacteriaceae</taxon>
        <taxon>Marinilactibacillus</taxon>
    </lineage>
</organism>
<feature type="domain" description="ABC transmembrane type-1" evidence="8">
    <location>
        <begin position="266"/>
        <end position="468"/>
    </location>
</feature>
<evidence type="ECO:0000256" key="7">
    <source>
        <dbReference type="RuleBase" id="RU363032"/>
    </source>
</evidence>
<evidence type="ECO:0000256" key="4">
    <source>
        <dbReference type="ARBA" id="ARBA00022692"/>
    </source>
</evidence>
<dbReference type="PANTHER" id="PTHR30465">
    <property type="entry name" value="INNER MEMBRANE ABC TRANSPORTER"/>
    <property type="match status" value="1"/>
</dbReference>
<sequence>MKVETIIKQDQSFLQQLSRQYTKAFLSPYYRIGLMIFGFPFQVFILMVFLYKKYVKKQNGKISSEAKEALIQSGYDRELRAKLKKQEENKQAFFNKPLSEKETNKNVEKLFSIQFQQAVNEKAHEIYKQSNREKVTFLGQSLAFITNPKYFILSIILGFPMYALLIIHSFPFMKYLFERLLMMLFVILGVTIIVFTLLYFSPSDPARNIIGETATPDQIDNFRSMYGLDDPYIVQLWRTIKGVFTFDLGNAYSGNQAVVSTIMRRFPVTLELSIFALVIALIVALPAGIYSAVKANTMFDHVFMFIALVGLSIPSFWQGLIFILGFSIELGWLPATYNADNFASLIMPAVVLGTLLMASVARMTRSSTLEVVNEDYILTARSKGLSNRRVILRHAVPNALIPIVTIIGLQFGGVLGGAAVTEQVFNINGIGNYIVERQFIPDIPSVLGGVIYVAIVLSIVNVFIDMLYAFIDPRIRTNLKKY</sequence>
<feature type="transmembrane region" description="Helical" evidence="7">
    <location>
        <begin position="29"/>
        <end position="51"/>
    </location>
</feature>
<comment type="subcellular location">
    <subcellularLocation>
        <location evidence="1 7">Cell membrane</location>
        <topology evidence="1 7">Multi-pass membrane protein</topology>
    </subcellularLocation>
</comment>
<evidence type="ECO:0000256" key="2">
    <source>
        <dbReference type="ARBA" id="ARBA00022448"/>
    </source>
</evidence>
<evidence type="ECO:0000313" key="10">
    <source>
        <dbReference type="Proteomes" id="UP000195611"/>
    </source>
</evidence>
<dbReference type="AlphaFoldDB" id="A0A1R4KKZ3"/>
<evidence type="ECO:0000259" key="8">
    <source>
        <dbReference type="PROSITE" id="PS50928"/>
    </source>
</evidence>
<dbReference type="RefSeq" id="WP_087060158.1">
    <property type="nucleotide sequence ID" value="NZ_FUKW01000157.1"/>
</dbReference>
<feature type="transmembrane region" description="Helical" evidence="7">
    <location>
        <begin position="150"/>
        <end position="168"/>
    </location>
</feature>
<feature type="transmembrane region" description="Helical" evidence="7">
    <location>
        <begin position="180"/>
        <end position="200"/>
    </location>
</feature>
<dbReference type="Gene3D" id="1.10.3720.10">
    <property type="entry name" value="MetI-like"/>
    <property type="match status" value="1"/>
</dbReference>
<proteinExistence type="inferred from homology"/>
<dbReference type="InterPro" id="IPR035906">
    <property type="entry name" value="MetI-like_sf"/>
</dbReference>
<evidence type="ECO:0000256" key="1">
    <source>
        <dbReference type="ARBA" id="ARBA00004651"/>
    </source>
</evidence>
<feature type="transmembrane region" description="Helical" evidence="7">
    <location>
        <begin position="272"/>
        <end position="293"/>
    </location>
</feature>
<dbReference type="SUPFAM" id="SSF161098">
    <property type="entry name" value="MetI-like"/>
    <property type="match status" value="1"/>
</dbReference>
<keyword evidence="4 7" id="KW-0812">Transmembrane</keyword>
<keyword evidence="3" id="KW-1003">Cell membrane</keyword>
<feature type="transmembrane region" description="Helical" evidence="7">
    <location>
        <begin position="305"/>
        <end position="330"/>
    </location>
</feature>
<reference evidence="9 10" key="1">
    <citation type="submission" date="2017-02" db="EMBL/GenBank/DDBJ databases">
        <authorList>
            <person name="Peterson S.W."/>
        </authorList>
    </citation>
    <scope>NUCLEOTIDE SEQUENCE [LARGE SCALE GENOMIC DNA]</scope>
    <source>
        <strain evidence="9 10">42ea</strain>
    </source>
</reference>
<name>A0A1R4KKZ3_9LACT</name>
<dbReference type="CDD" id="cd06261">
    <property type="entry name" value="TM_PBP2"/>
    <property type="match status" value="1"/>
</dbReference>
<accession>A0A1R4KKZ3</accession>